<dbReference type="SUPFAM" id="SSF52833">
    <property type="entry name" value="Thioredoxin-like"/>
    <property type="match status" value="1"/>
</dbReference>
<evidence type="ECO:0000313" key="3">
    <source>
        <dbReference type="Proteomes" id="UP001596379"/>
    </source>
</evidence>
<gene>
    <name evidence="2" type="ORF">ACFQO0_00140</name>
</gene>
<dbReference type="Proteomes" id="UP001596379">
    <property type="component" value="Unassembled WGS sequence"/>
</dbReference>
<dbReference type="PROSITE" id="PS51352">
    <property type="entry name" value="THIOREDOXIN_2"/>
    <property type="match status" value="1"/>
</dbReference>
<name>A0ABW2J024_9BURK</name>
<dbReference type="InterPro" id="IPR036249">
    <property type="entry name" value="Thioredoxin-like_sf"/>
</dbReference>
<sequence length="140" mass="16127">MPSVTLKPENLHQLAQRMKDDVWVVACLCAAWCDVCTSYRPGFDELAAQHPDKLFVWIDIEDRADLVSDFDVENFPTLLIQRGDDVMFYGTTMPDPRIANRLITSHAEKNESELKKQAQGSAEYREWQLERNLRKALTQA</sequence>
<evidence type="ECO:0000313" key="2">
    <source>
        <dbReference type="EMBL" id="MFC7296845.1"/>
    </source>
</evidence>
<reference evidence="3" key="1">
    <citation type="journal article" date="2019" name="Int. J. Syst. Evol. Microbiol.">
        <title>The Global Catalogue of Microorganisms (GCM) 10K type strain sequencing project: providing services to taxonomists for standard genome sequencing and annotation.</title>
        <authorList>
            <consortium name="The Broad Institute Genomics Platform"/>
            <consortium name="The Broad Institute Genome Sequencing Center for Infectious Disease"/>
            <person name="Wu L."/>
            <person name="Ma J."/>
        </authorList>
    </citation>
    <scope>NUCLEOTIDE SEQUENCE [LARGE SCALE GENOMIC DNA]</scope>
    <source>
        <strain evidence="3">CCUG 36956</strain>
    </source>
</reference>
<dbReference type="CDD" id="cd02947">
    <property type="entry name" value="TRX_family"/>
    <property type="match status" value="1"/>
</dbReference>
<comment type="caution">
    <text evidence="2">The sequence shown here is derived from an EMBL/GenBank/DDBJ whole genome shotgun (WGS) entry which is preliminary data.</text>
</comment>
<feature type="domain" description="Thioredoxin" evidence="1">
    <location>
        <begin position="1"/>
        <end position="123"/>
    </location>
</feature>
<protein>
    <submittedName>
        <fullName evidence="2">Thioredoxin family protein</fullName>
    </submittedName>
</protein>
<evidence type="ECO:0000259" key="1">
    <source>
        <dbReference type="PROSITE" id="PS51352"/>
    </source>
</evidence>
<dbReference type="EMBL" id="JBHTCC010000001">
    <property type="protein sequence ID" value="MFC7296845.1"/>
    <property type="molecule type" value="Genomic_DNA"/>
</dbReference>
<organism evidence="2 3">
    <name type="scientific">Herminiimonas aquatilis</name>
    <dbReference type="NCBI Taxonomy" id="345342"/>
    <lineage>
        <taxon>Bacteria</taxon>
        <taxon>Pseudomonadati</taxon>
        <taxon>Pseudomonadota</taxon>
        <taxon>Betaproteobacteria</taxon>
        <taxon>Burkholderiales</taxon>
        <taxon>Oxalobacteraceae</taxon>
        <taxon>Herminiimonas</taxon>
    </lineage>
</organism>
<accession>A0ABW2J024</accession>
<dbReference type="RefSeq" id="WP_382231886.1">
    <property type="nucleotide sequence ID" value="NZ_JBHTCC010000001.1"/>
</dbReference>
<proteinExistence type="predicted"/>
<keyword evidence="3" id="KW-1185">Reference proteome</keyword>
<dbReference type="InterPro" id="IPR013766">
    <property type="entry name" value="Thioredoxin_domain"/>
</dbReference>
<dbReference type="Gene3D" id="3.40.30.10">
    <property type="entry name" value="Glutaredoxin"/>
    <property type="match status" value="1"/>
</dbReference>
<dbReference type="Pfam" id="PF00085">
    <property type="entry name" value="Thioredoxin"/>
    <property type="match status" value="1"/>
</dbReference>